<evidence type="ECO:0000313" key="2">
    <source>
        <dbReference type="EMBL" id="PNF36949.1"/>
    </source>
</evidence>
<feature type="region of interest" description="Disordered" evidence="1">
    <location>
        <begin position="41"/>
        <end position="68"/>
    </location>
</feature>
<comment type="caution">
    <text evidence="2">The sequence shown here is derived from an EMBL/GenBank/DDBJ whole genome shotgun (WGS) entry which is preliminary data.</text>
</comment>
<feature type="compositionally biased region" description="Basic and acidic residues" evidence="1">
    <location>
        <begin position="49"/>
        <end position="68"/>
    </location>
</feature>
<dbReference type="InParanoid" id="A0A2J7R7Y6"/>
<dbReference type="Proteomes" id="UP000235965">
    <property type="component" value="Unassembled WGS sequence"/>
</dbReference>
<reference evidence="2 3" key="1">
    <citation type="submission" date="2017-12" db="EMBL/GenBank/DDBJ databases">
        <title>Hemimetabolous genomes reveal molecular basis of termite eusociality.</title>
        <authorList>
            <person name="Harrison M.C."/>
            <person name="Jongepier E."/>
            <person name="Robertson H.M."/>
            <person name="Arning N."/>
            <person name="Bitard-Feildel T."/>
            <person name="Chao H."/>
            <person name="Childers C.P."/>
            <person name="Dinh H."/>
            <person name="Doddapaneni H."/>
            <person name="Dugan S."/>
            <person name="Gowin J."/>
            <person name="Greiner C."/>
            <person name="Han Y."/>
            <person name="Hu H."/>
            <person name="Hughes D.S.T."/>
            <person name="Huylmans A.-K."/>
            <person name="Kemena C."/>
            <person name="Kremer L.P.M."/>
            <person name="Lee S.L."/>
            <person name="Lopez-Ezquerra A."/>
            <person name="Mallet L."/>
            <person name="Monroy-Kuhn J.M."/>
            <person name="Moser A."/>
            <person name="Murali S.C."/>
            <person name="Muzny D.M."/>
            <person name="Otani S."/>
            <person name="Piulachs M.-D."/>
            <person name="Poelchau M."/>
            <person name="Qu J."/>
            <person name="Schaub F."/>
            <person name="Wada-Katsumata A."/>
            <person name="Worley K.C."/>
            <person name="Xie Q."/>
            <person name="Ylla G."/>
            <person name="Poulsen M."/>
            <person name="Gibbs R.A."/>
            <person name="Schal C."/>
            <person name="Richards S."/>
            <person name="Belles X."/>
            <person name="Korb J."/>
            <person name="Bornberg-Bauer E."/>
        </authorList>
    </citation>
    <scope>NUCLEOTIDE SEQUENCE [LARGE SCALE GENOMIC DNA]</scope>
    <source>
        <tissue evidence="2">Whole body</tissue>
    </source>
</reference>
<evidence type="ECO:0000256" key="1">
    <source>
        <dbReference type="SAM" id="MobiDB-lite"/>
    </source>
</evidence>
<sequence length="68" mass="8155">MSAEHWQPMSKVLRRKWNITDLFSNYKGAVFCEKIRLITEEGGEEGDRENEKQEKKKKEENKQEARKN</sequence>
<protein>
    <submittedName>
        <fullName evidence="2">Uncharacterized protein</fullName>
    </submittedName>
</protein>
<name>A0A2J7R7Y6_9NEOP</name>
<gene>
    <name evidence="2" type="ORF">B7P43_G08078</name>
</gene>
<dbReference type="AlphaFoldDB" id="A0A2J7R7Y6"/>
<keyword evidence="3" id="KW-1185">Reference proteome</keyword>
<evidence type="ECO:0000313" key="3">
    <source>
        <dbReference type="Proteomes" id="UP000235965"/>
    </source>
</evidence>
<dbReference type="EMBL" id="NEVH01006723">
    <property type="protein sequence ID" value="PNF36949.1"/>
    <property type="molecule type" value="Genomic_DNA"/>
</dbReference>
<accession>A0A2J7R7Y6</accession>
<organism evidence="2 3">
    <name type="scientific">Cryptotermes secundus</name>
    <dbReference type="NCBI Taxonomy" id="105785"/>
    <lineage>
        <taxon>Eukaryota</taxon>
        <taxon>Metazoa</taxon>
        <taxon>Ecdysozoa</taxon>
        <taxon>Arthropoda</taxon>
        <taxon>Hexapoda</taxon>
        <taxon>Insecta</taxon>
        <taxon>Pterygota</taxon>
        <taxon>Neoptera</taxon>
        <taxon>Polyneoptera</taxon>
        <taxon>Dictyoptera</taxon>
        <taxon>Blattodea</taxon>
        <taxon>Blattoidea</taxon>
        <taxon>Termitoidae</taxon>
        <taxon>Kalotermitidae</taxon>
        <taxon>Cryptotermitinae</taxon>
        <taxon>Cryptotermes</taxon>
    </lineage>
</organism>
<proteinExistence type="predicted"/>